<keyword evidence="2 5" id="KW-0812">Transmembrane</keyword>
<reference evidence="6" key="2">
    <citation type="submission" date="2020-11" db="EMBL/GenBank/DDBJ databases">
        <authorList>
            <person name="McCartney M.A."/>
            <person name="Auch B."/>
            <person name="Kono T."/>
            <person name="Mallez S."/>
            <person name="Becker A."/>
            <person name="Gohl D.M."/>
            <person name="Silverstein K.A.T."/>
            <person name="Koren S."/>
            <person name="Bechman K.B."/>
            <person name="Herman A."/>
            <person name="Abrahante J.E."/>
            <person name="Garbe J."/>
        </authorList>
    </citation>
    <scope>NUCLEOTIDE SEQUENCE</scope>
    <source>
        <strain evidence="6">Duluth1</strain>
        <tissue evidence="6">Whole animal</tissue>
    </source>
</reference>
<keyword evidence="4 5" id="KW-0472">Membrane</keyword>
<gene>
    <name evidence="6" type="ORF">DPMN_092735</name>
</gene>
<evidence type="ECO:0000256" key="1">
    <source>
        <dbReference type="ARBA" id="ARBA00004141"/>
    </source>
</evidence>
<sequence length="212" mass="23592">MMTWASAEVVCNFLSFTVVALCIIMKVPQIWGSFRSGNTNGISLPSVMLEQTGYSIMLSYSFAMEYAVMNYLETGFLLVQNWFMLGLIVYTRNLLSPKVLLLLAIYMVVFSSIAYKALPDLVLKSAISLCTPLGVSSKLTQIVALYRSKHPGRLSALTWGIAGYGCYVRILTNVVFTGDLFIILNFTSSAVLNTTMVAMILYYTQQVKSKLY</sequence>
<dbReference type="GO" id="GO:0016020">
    <property type="term" value="C:membrane"/>
    <property type="evidence" value="ECO:0007669"/>
    <property type="project" value="UniProtKB-SubCell"/>
</dbReference>
<feature type="transmembrane region" description="Helical" evidence="5">
    <location>
        <begin position="99"/>
        <end position="118"/>
    </location>
</feature>
<reference evidence="6" key="1">
    <citation type="journal article" date="2019" name="bioRxiv">
        <title>The Genome of the Zebra Mussel, Dreissena polymorpha: A Resource for Invasive Species Research.</title>
        <authorList>
            <person name="McCartney M.A."/>
            <person name="Auch B."/>
            <person name="Kono T."/>
            <person name="Mallez S."/>
            <person name="Zhang Y."/>
            <person name="Obille A."/>
            <person name="Becker A."/>
            <person name="Abrahante J.E."/>
            <person name="Garbe J."/>
            <person name="Badalamenti J.P."/>
            <person name="Herman A."/>
            <person name="Mangelson H."/>
            <person name="Liachko I."/>
            <person name="Sullivan S."/>
            <person name="Sone E.D."/>
            <person name="Koren S."/>
            <person name="Silverstein K.A.T."/>
            <person name="Beckman K.B."/>
            <person name="Gohl D.M."/>
        </authorList>
    </citation>
    <scope>NUCLEOTIDE SEQUENCE</scope>
    <source>
        <strain evidence="6">Duluth1</strain>
        <tissue evidence="6">Whole animal</tissue>
    </source>
</reference>
<feature type="transmembrane region" description="Helical" evidence="5">
    <location>
        <begin position="9"/>
        <end position="31"/>
    </location>
</feature>
<dbReference type="PANTHER" id="PTHR12226:SF3">
    <property type="entry name" value="SOLUTE CARRIER FAMILY 66 MEMBER 3"/>
    <property type="match status" value="1"/>
</dbReference>
<dbReference type="OrthoDB" id="271506at2759"/>
<dbReference type="AlphaFoldDB" id="A0A9D4L2C7"/>
<dbReference type="PANTHER" id="PTHR12226">
    <property type="entry name" value="MANNOSE-P-DOLICHOL UTILIZATION DEFECT 1 LEC35 -RELATED"/>
    <property type="match status" value="1"/>
</dbReference>
<dbReference type="InterPro" id="IPR016817">
    <property type="entry name" value="MannP-dilichol_defect-1"/>
</dbReference>
<evidence type="ECO:0000313" key="6">
    <source>
        <dbReference type="EMBL" id="KAH3850326.1"/>
    </source>
</evidence>
<feature type="transmembrane region" description="Helical" evidence="5">
    <location>
        <begin position="75"/>
        <end position="93"/>
    </location>
</feature>
<dbReference type="InterPro" id="IPR006603">
    <property type="entry name" value="PQ-loop_rpt"/>
</dbReference>
<dbReference type="Gene3D" id="1.20.1280.290">
    <property type="match status" value="2"/>
</dbReference>
<dbReference type="EMBL" id="JAIWYP010000003">
    <property type="protein sequence ID" value="KAH3850326.1"/>
    <property type="molecule type" value="Genomic_DNA"/>
</dbReference>
<organism evidence="6 7">
    <name type="scientific">Dreissena polymorpha</name>
    <name type="common">Zebra mussel</name>
    <name type="synonym">Mytilus polymorpha</name>
    <dbReference type="NCBI Taxonomy" id="45954"/>
    <lineage>
        <taxon>Eukaryota</taxon>
        <taxon>Metazoa</taxon>
        <taxon>Spiralia</taxon>
        <taxon>Lophotrochozoa</taxon>
        <taxon>Mollusca</taxon>
        <taxon>Bivalvia</taxon>
        <taxon>Autobranchia</taxon>
        <taxon>Heteroconchia</taxon>
        <taxon>Euheterodonta</taxon>
        <taxon>Imparidentia</taxon>
        <taxon>Neoheterodontei</taxon>
        <taxon>Myida</taxon>
        <taxon>Dreissenoidea</taxon>
        <taxon>Dreissenidae</taxon>
        <taxon>Dreissena</taxon>
    </lineage>
</organism>
<comment type="subcellular location">
    <subcellularLocation>
        <location evidence="1">Membrane</location>
        <topology evidence="1">Multi-pass membrane protein</topology>
    </subcellularLocation>
</comment>
<protein>
    <recommendedName>
        <fullName evidence="8">PQ-loop repeat-containing protein 3</fullName>
    </recommendedName>
</protein>
<proteinExistence type="predicted"/>
<name>A0A9D4L2C7_DREPO</name>
<evidence type="ECO:0000256" key="3">
    <source>
        <dbReference type="ARBA" id="ARBA00022989"/>
    </source>
</evidence>
<comment type="caution">
    <text evidence="6">The sequence shown here is derived from an EMBL/GenBank/DDBJ whole genome shotgun (WGS) entry which is preliminary data.</text>
</comment>
<accession>A0A9D4L2C7</accession>
<evidence type="ECO:0000256" key="4">
    <source>
        <dbReference type="ARBA" id="ARBA00023136"/>
    </source>
</evidence>
<dbReference type="Proteomes" id="UP000828390">
    <property type="component" value="Unassembled WGS sequence"/>
</dbReference>
<evidence type="ECO:0008006" key="8">
    <source>
        <dbReference type="Google" id="ProtNLM"/>
    </source>
</evidence>
<evidence type="ECO:0000313" key="7">
    <source>
        <dbReference type="Proteomes" id="UP000828390"/>
    </source>
</evidence>
<keyword evidence="3 5" id="KW-1133">Transmembrane helix</keyword>
<evidence type="ECO:0000256" key="2">
    <source>
        <dbReference type="ARBA" id="ARBA00022692"/>
    </source>
</evidence>
<keyword evidence="7" id="KW-1185">Reference proteome</keyword>
<dbReference type="Pfam" id="PF04193">
    <property type="entry name" value="PQ-loop"/>
    <property type="match status" value="1"/>
</dbReference>
<feature type="transmembrane region" description="Helical" evidence="5">
    <location>
        <begin position="182"/>
        <end position="203"/>
    </location>
</feature>
<feature type="transmembrane region" description="Helical" evidence="5">
    <location>
        <begin position="156"/>
        <end position="176"/>
    </location>
</feature>
<evidence type="ECO:0000256" key="5">
    <source>
        <dbReference type="SAM" id="Phobius"/>
    </source>
</evidence>